<dbReference type="GO" id="GO:0016747">
    <property type="term" value="F:acyltransferase activity, transferring groups other than amino-acyl groups"/>
    <property type="evidence" value="ECO:0007669"/>
    <property type="project" value="TreeGrafter"/>
</dbReference>
<dbReference type="FunFam" id="3.40.50.12670:FF:000002">
    <property type="entry name" value="Carboxypeptidase"/>
    <property type="match status" value="1"/>
</dbReference>
<sequence>MITKTNCKGEYTNVDPNDAPCVEDLEEVTESYNYLFAFIWANDKIVQDALNIREGTIKDWERCNQSLSSSYTDDVSSSVDYHRNLTKKNLRALVYSGDHDMLVPYVGTQEWIRSLNLSVDYNWRPWLVNAQVAGYTEAYTKKAYTLTFATVKARTGDPA</sequence>
<dbReference type="KEGG" id="pavi:110763721"/>
<dbReference type="Gene3D" id="3.40.50.1820">
    <property type="entry name" value="alpha/beta hydrolase"/>
    <property type="match status" value="1"/>
</dbReference>
<dbReference type="PANTHER" id="PTHR11802:SF224">
    <property type="entry name" value="SERINE CARBOXYPEPTIDASE-LIKE 7 ISOFORM X1"/>
    <property type="match status" value="1"/>
</dbReference>
<evidence type="ECO:0000313" key="3">
    <source>
        <dbReference type="RefSeq" id="XP_021822254.1"/>
    </source>
</evidence>
<gene>
    <name evidence="3" type="primary">LOC110763721</name>
</gene>
<dbReference type="SUPFAM" id="SSF53474">
    <property type="entry name" value="alpha/beta-Hydrolases"/>
    <property type="match status" value="1"/>
</dbReference>
<evidence type="ECO:0000313" key="2">
    <source>
        <dbReference type="Proteomes" id="UP000515124"/>
    </source>
</evidence>
<comment type="similarity">
    <text evidence="1">Belongs to the peptidase S10 family.</text>
</comment>
<dbReference type="GeneID" id="110763721"/>
<evidence type="ECO:0000256" key="1">
    <source>
        <dbReference type="ARBA" id="ARBA00009431"/>
    </source>
</evidence>
<accession>A0A6P5T526</accession>
<dbReference type="AlphaFoldDB" id="A0A6P5T526"/>
<dbReference type="InterPro" id="IPR029058">
    <property type="entry name" value="AB_hydrolase_fold"/>
</dbReference>
<dbReference type="RefSeq" id="XP_021822254.1">
    <property type="nucleotide sequence ID" value="XM_021966562.1"/>
</dbReference>
<organism evidence="2 3">
    <name type="scientific">Prunus avium</name>
    <name type="common">Cherry</name>
    <name type="synonym">Cerasus avium</name>
    <dbReference type="NCBI Taxonomy" id="42229"/>
    <lineage>
        <taxon>Eukaryota</taxon>
        <taxon>Viridiplantae</taxon>
        <taxon>Streptophyta</taxon>
        <taxon>Embryophyta</taxon>
        <taxon>Tracheophyta</taxon>
        <taxon>Spermatophyta</taxon>
        <taxon>Magnoliopsida</taxon>
        <taxon>eudicotyledons</taxon>
        <taxon>Gunneridae</taxon>
        <taxon>Pentapetalae</taxon>
        <taxon>rosids</taxon>
        <taxon>fabids</taxon>
        <taxon>Rosales</taxon>
        <taxon>Rosaceae</taxon>
        <taxon>Amygdaloideae</taxon>
        <taxon>Amygdaleae</taxon>
        <taxon>Prunus</taxon>
    </lineage>
</organism>
<dbReference type="InterPro" id="IPR001563">
    <property type="entry name" value="Peptidase_S10"/>
</dbReference>
<dbReference type="PANTHER" id="PTHR11802">
    <property type="entry name" value="SERINE PROTEASE FAMILY S10 SERINE CARBOXYPEPTIDASE"/>
    <property type="match status" value="1"/>
</dbReference>
<reference evidence="3" key="1">
    <citation type="submission" date="2025-08" db="UniProtKB">
        <authorList>
            <consortium name="RefSeq"/>
        </authorList>
    </citation>
    <scope>IDENTIFICATION</scope>
</reference>
<dbReference type="Proteomes" id="UP000515124">
    <property type="component" value="Unplaced"/>
</dbReference>
<dbReference type="GO" id="GO:0006508">
    <property type="term" value="P:proteolysis"/>
    <property type="evidence" value="ECO:0007669"/>
    <property type="project" value="InterPro"/>
</dbReference>
<dbReference type="GO" id="GO:0019748">
    <property type="term" value="P:secondary metabolic process"/>
    <property type="evidence" value="ECO:0007669"/>
    <property type="project" value="TreeGrafter"/>
</dbReference>
<keyword evidence="2" id="KW-1185">Reference proteome</keyword>
<dbReference type="Pfam" id="PF00450">
    <property type="entry name" value="Peptidase_S10"/>
    <property type="match status" value="1"/>
</dbReference>
<protein>
    <submittedName>
        <fullName evidence="3">Serine carboxypeptidase-like 11</fullName>
    </submittedName>
</protein>
<dbReference type="GO" id="GO:0004185">
    <property type="term" value="F:serine-type carboxypeptidase activity"/>
    <property type="evidence" value="ECO:0007669"/>
    <property type="project" value="InterPro"/>
</dbReference>
<name>A0A6P5T526_PRUAV</name>
<proteinExistence type="inferred from homology"/>